<name>A0A239HU33_9ACTN</name>
<keyword evidence="2" id="KW-1185">Reference proteome</keyword>
<dbReference type="PROSITE" id="PS51257">
    <property type="entry name" value="PROKAR_LIPOPROTEIN"/>
    <property type="match status" value="1"/>
</dbReference>
<reference evidence="1 2" key="1">
    <citation type="submission" date="2017-06" db="EMBL/GenBank/DDBJ databases">
        <authorList>
            <person name="Kim H.J."/>
            <person name="Triplett B.A."/>
        </authorList>
    </citation>
    <scope>NUCLEOTIDE SEQUENCE [LARGE SCALE GENOMIC DNA]</scope>
    <source>
        <strain evidence="1 2">DSM 43151</strain>
    </source>
</reference>
<organism evidence="1 2">
    <name type="scientific">Actinoplanes regularis</name>
    <dbReference type="NCBI Taxonomy" id="52697"/>
    <lineage>
        <taxon>Bacteria</taxon>
        <taxon>Bacillati</taxon>
        <taxon>Actinomycetota</taxon>
        <taxon>Actinomycetes</taxon>
        <taxon>Micromonosporales</taxon>
        <taxon>Micromonosporaceae</taxon>
        <taxon>Actinoplanes</taxon>
    </lineage>
</organism>
<dbReference type="EMBL" id="FZNR01000026">
    <property type="protein sequence ID" value="SNS84765.1"/>
    <property type="molecule type" value="Genomic_DNA"/>
</dbReference>
<gene>
    <name evidence="1" type="ORF">SAMN06264365_12625</name>
</gene>
<evidence type="ECO:0000313" key="1">
    <source>
        <dbReference type="EMBL" id="SNS84765.1"/>
    </source>
</evidence>
<sequence>MHIGQRTVALLIAAVAVLGLTGCSPEPDPYFALRMTDGKPTLLIAECALTRIDYISIWERGGTGASGTASPEWQVDSPLRPIPSTTIKTSAVDAPAQVTLLEVPPGWFTQKDTLRELRDGTEYYLSGGLANVGSLSFTLAQLNALAPGDVLTSFRKKQVVTEQTWRDKACS</sequence>
<dbReference type="RefSeq" id="WP_089298281.1">
    <property type="nucleotide sequence ID" value="NZ_BOMU01000106.1"/>
</dbReference>
<accession>A0A239HU33</accession>
<proteinExistence type="predicted"/>
<evidence type="ECO:0000313" key="2">
    <source>
        <dbReference type="Proteomes" id="UP000198415"/>
    </source>
</evidence>
<dbReference type="OrthoDB" id="10006883at2"/>
<dbReference type="Proteomes" id="UP000198415">
    <property type="component" value="Unassembled WGS sequence"/>
</dbReference>
<protein>
    <submittedName>
        <fullName evidence="1">Uncharacterized protein</fullName>
    </submittedName>
</protein>
<dbReference type="AlphaFoldDB" id="A0A239HU33"/>